<dbReference type="InterPro" id="IPR047589">
    <property type="entry name" value="DUF11_rpt"/>
</dbReference>
<dbReference type="InterPro" id="IPR051172">
    <property type="entry name" value="Chlamydia_OmcB"/>
</dbReference>
<name>A0ABP9WNL7_9GAMM</name>
<sequence>MRLALSCLGAMLPVFFASAQPASNCPAPSLSISHSSADSYCEFCGDGQVQLTITNATPNGPGNNASQAISNITLREDLGRIAEIYEYQNNSAQVSGLGRVNPAISGGGDILTWNLGNGVTLEPSESVTVSFRLDGLADEQEELLSLANRILTASASYDYQNCNNGVVRENTPDATFELPLLEPTPSLQIRGWNRDANQGRWTQTIYGNVNDDVVWRVRVRNTGRAALQDVRFDQMVADPNVTISHACAFQGRAFRVADNDGVDLNNECVSASNTMNDWEMTSPFSNGRTDSNGAEIDVAGGPSNEYIFLVGKVNSSCDNGGITTDDFQWGCEVDRDTGVGGVTATSAGASPGAANATMSTVATGDLDIVREITGINIAQPLGARGYVTVTITNLTGGSVKDISFVNDLPPQYVVDTTYTPEILETTRGNGHNANYAASFDGMVDTLQWRIGGVWNQWHPDPLQNNAPEFRLISSAPHPDYADQENMLRHGDRVRIRFRIVTVEPAFFDTAADLDVEVENPADGTDPASNSRLAEDNRLTLESSDFCAGARATQVETDAVTPHPEDLDLTTVYPLYIIRDDGESPLTIDVTNNGGHDASDYTVYATFGEGMQVVSNNRGCSLVADRADLHPLWNDPAYLPATASVYRCTPAELGTTAQLGTIAPGATERVVFQVRKNHTAANDDLTFRADVVGEITLRDGSPLTFPTPALLDDPAGGTTPSQQRANNYTLDAFRAKALGFNLKKKLRGQCSELNEAGFANTDVLIGEECTVEIQAGGWFGFQTPGYTLIQVENISFRDELPDGQGYLADRALGCTDVTLPDASSRCTAITGVTRGGGIGTALSETDPEWTVNDPINVRDNWFLTDLSTRILNDSEDVVAGPNRHGQISTDFGRTFFTAIFQLEDGSRVPIDVDNSGGVPANIPGFPPVADWQVDLRITEPKLEIVKEVCNENLYGCALSAAEGTDGWSALSDEGHRDQTYLFRLIVSNRAADSGVTRAPAYDVVVTDTLDASGQMCVRPLDADGLDNDADGALDESAASLAGLEGLVGTAAGLNNYAAAVHCREGGVPAVITLSYEHSDALKRLDPGQSVTAVYRVQPHESVAPLQRFTNRVEVTAYDSLPGVSGSQTTPIVGNALSHDPQSGSPRSDSRDTPRLGGARIHEEKPSDSAQMRIIDVETLPKQALALSNGAVQSDPLNGANRDQMVIGEEIRYQLVARIPAAKLRDFVIRDELPAGMRCIEAPVVDLNAAPYAQAGIIPAGTVTPTCTSSGSGDYVEWDFGDREVTTVTGSLFDFPLEFIARVDNSPQTNNGDVLVNGGSGSLAQLRYVDEAGNTVVKDFGAHEVEILEPDVQLSLTLSEPQVDGDDVLTVNVTASNTGTATAYDLRVLDDLRGTKFRYVAGSAGGNDGPDVVEFLDGDANAPIFRWNRVDPVNDAPPYAIAAGGSIDFSFQVRVVGAGDAQSVEPLEVLQNTLQARWQSLPGEDIHLSAGLGRPGAADGMRIGILPNSSPADPVNDYETRAVATTQVAPVAFAKQESAASQAVVSTIGAHKTFTLTVDLPEGLTRDLSIADNLAAGGTSFVVSRDSNYAFTCTSSDPSLRVNGAALAADCSNFIALPQDGDANVATWNIGTVETGSEDDFSADTFEPQLLITYFARVDNAITGTAAGDRLRNSADLSYTSGADLNGNTSTPVLTDNTATTTAVEPQLTISKAVTDASGNPVTSAQGGDKLRYTLTITHSGASSADAFDLNIVDTLPPELRLDSGFTPTASIDGVPVSGFTAAPAGAPSGPLVWGRGNLGDNSLDLPLSSTLEITYQADLLSVFGGDVTNSARVDWTSLDDTELDDTRYERHGQGCPSVTQPNDYCSAPVTLSLSTVDTSALVKTIVEDSYLPADDATLRIGDTVTFALALELQPGTTRAVTVTDVLPTGFTLQSFTVDGGAGDYAFSALSEPAAGDSGTLVWDFGDVTRQLGSSNPLRIVYVARATEGAGIPHSASVDLTNTARLAYTDAAGNPPSDPAVLARLTSSQRVTVVQPLFDGLVKTDISGRTSPYTPVDLAGEIMNFRLQATNSGDAPAYGVVITDDLPAELNEGTISNIEVSVGGTLLAAGEYTYTPPALRGGQMVFALSEAVDPSEEVSIAYDIGFYTDIDGGQNWQNTFAIDEYWSQPPADAQRYGPTVVPAPYLMSTLPTTVDPLQKLLLQPVSGTAVVGEEVVYQLRVPSSETAVAIYDLVITDTLDPSLQVTGIRELNGLALADNSSGNAVSLSLDRLPAGGQALIEIRARVANNATAQAGHSFANSASYTYAATDNGPAVDGGSGTAAALTIAEPAVALTKTIDNQTSPGDDPDAGDTLRLTLQLSEAGAANSADALDLLVREELSLGLAFVPGSATFAGSPLADPVQSGDGIAAGQTLRWDRSNSDLDIPRGTSAQLSYDVRVLDTVLAAASLGANSRVQWTSLNDDNSAALERSGSESPPLNDYFVVGATPPLAVANDANLNKNRLTDSFNSADNQLRVGDLVEYELRVALPEGRHPSAVLTDTLPQGMVFERTLSVNGDTSAPFAAVAPFSHGDIAEPVASGDPQAGATTIAWAVADLVNPGDNVLSANTAANDEFVIRYLARVLNRDAHPWPANSIPLENSAKFTRETASGIESLSGLASVELLQPNLAVAIAATTSNPAGGSQLTPGDTVDFTATISNSGSAPAYDLVFRDLIPAGLRQGGVSVQATSVNGAAVANLAPAYDPASGEVIWNFGAGSAYAIEPGQALVMTYRVLADASIGAGMALQNAAFAEVYYSLDDDALPTLAGGSVSADMREDYGPTAPVGVQFSTPSAADLRIENTRPTASIGEPFAYRVTIPGTAQVGGQSAALNDVQLLLNLDSSAAELVFVEAVKVAGSAAFTPVNSGSATNLVIEDSAGGIDVPAGEQVVIDVMVRLRDANPPNVDGLAFNNSASYRYGFINDDAASGQGAGGGNTTADMTVVEPTQLTLSKSGPARVQAGLPGTFVLDAHNTGSGPAWDITLTDRLPDTAEGGMCETAPDNFSAQIVDGGGNPQATLNAGSDFSVAYDAASCTLTFTSTGAAAMLPADHHLQINYDATLDADTRNDAALTNIAGIERWHSWDSGAADARAYNRPAPTDGTPAVLDHEAAFETLAAVASVSFHKEVANITTGASPASPGDVLQYTLTLTNLSDLNVSGIGITDELGRLNSAPVYQSGTLQLISLPAGADATATDAAGGAHGSGLLNVQDIQLAPQGSSGDTVQVVYQVTLAPVIDSGYAVLNQAEAQLPGQQPLLSDDPTINGTDDPDVPGDEDPTQVLITSAPLLSMEKVSQDLSGAPDLLLAGDTLRYTLRVQNSGNENTAEAVLRDQIPANTSYVAGSTTLNGQAVADANGTSPLSSGLAISSPGAGSGVLLADPTASAGNGEAVITFEVTVNAVSDGTLISNQGFLNGAGAGSGAFAETPSDDPATDTVNDPTMDIVGDMPLLLARKSVAIEVDNLSAGIVDPGDTLRYTIVVENLGAVDATEVELTDLIPANTSYVAGSTTLNNFPLSDSAGGSPLASGLPISSEDLTPPLPGALQGVISPGRSATVEFAVTVDAGTPSGTVISNQGSIASTELLPLLTDADDNPANGAQPTDVVVGDVQQLAITKAVAVVGGGAAEPGAILEYLITVTNIGAVPASDVVITDDLLLAGDGVLSYISDSARLDGLSAGVAVSGSVISANYAAAYGDLQPQDAATLRFQARLGAELAIGTPVLNTAMVEWNTPPASAQASVAIDVGGTPGIANLAGYLWQDANFNSAADSDEPLLQNWTVELYFNGNLIDTTQSDDNGYFQFAGLLTNLSQTSGGPSYELRYVAPGAGANTAALGRADSDFTNGPQRISDIYLGSGMNPQNLNLPLTPNGVVYDSVLRAPVSGATVTMLRASSGVALPDSCFDDPKQQGQVTQASGFYKFDLNFTSGGCPAGSDYLLQVTLPADDYVAGESAIIPPQTHADTAGFDVAACLGSGADAVPATAEHCEAQASPAAPSIDIAARSPATDYYLRLRLDDNRLPGESQLFNNHIAVDPQLDGALSITKTAAMLNVTRAQLVPYTITFSNTLSAPLTDLQLVDFFPAGFKYVAGSARVDGVAMEPEVDGLQLRWSGLRVDPEQTRSVKLLLVVGSGVGEGEYVNRAQLFNSLSGQVVSGQALATVRVIPDPTFDCTDVIGKVYDDKNMNGYPDAGEGGVPGARVVTATGLNATTDAHGRFHITCALVPNQDRGSNFVLKLDDRSLPSGYRLTSENPRVVRATRGKMIKVNFGSSLHRVVRLDMAEGVFEPQSTAMRPQWNSRTELLLQKLQEAPSVLRLSYLAEIEDPELVERRLQAMKARIAQQWLRDYGDYELKIETEVFWRRGAPPERGVWK</sequence>
<dbReference type="PANTHER" id="PTHR34819">
    <property type="entry name" value="LARGE CYSTEINE-RICH PERIPLASMIC PROTEIN OMCB"/>
    <property type="match status" value="1"/>
</dbReference>
<dbReference type="Pfam" id="PF01345">
    <property type="entry name" value="DUF11"/>
    <property type="match status" value="1"/>
</dbReference>
<dbReference type="EMBL" id="BAABRT010000008">
    <property type="protein sequence ID" value="GAA5524715.1"/>
    <property type="molecule type" value="Genomic_DNA"/>
</dbReference>
<dbReference type="Gene3D" id="2.60.40.10">
    <property type="entry name" value="Immunoglobulins"/>
    <property type="match status" value="1"/>
</dbReference>
<feature type="chain" id="PRO_5046966423" description="DUF11 domain-containing protein" evidence="2">
    <location>
        <begin position="20"/>
        <end position="4399"/>
    </location>
</feature>
<proteinExistence type="predicted"/>
<feature type="domain" description="DUF11" evidence="3">
    <location>
        <begin position="3500"/>
        <end position="3628"/>
    </location>
</feature>
<feature type="signal peptide" evidence="2">
    <location>
        <begin position="1"/>
        <end position="19"/>
    </location>
</feature>
<evidence type="ECO:0000256" key="1">
    <source>
        <dbReference type="SAM" id="MobiDB-lite"/>
    </source>
</evidence>
<feature type="region of interest" description="Disordered" evidence="1">
    <location>
        <begin position="1118"/>
        <end position="1170"/>
    </location>
</feature>
<dbReference type="NCBIfam" id="TIGR01451">
    <property type="entry name" value="B_ant_repeat"/>
    <property type="match status" value="6"/>
</dbReference>
<feature type="compositionally biased region" description="Basic and acidic residues" evidence="1">
    <location>
        <begin position="1146"/>
        <end position="1165"/>
    </location>
</feature>
<feature type="region of interest" description="Disordered" evidence="1">
    <location>
        <begin position="3286"/>
        <end position="3308"/>
    </location>
</feature>
<evidence type="ECO:0000256" key="2">
    <source>
        <dbReference type="SAM" id="SignalP"/>
    </source>
</evidence>
<dbReference type="Gene3D" id="2.60.40.740">
    <property type="match status" value="4"/>
</dbReference>
<evidence type="ECO:0000313" key="4">
    <source>
        <dbReference type="EMBL" id="GAA5524715.1"/>
    </source>
</evidence>
<dbReference type="InterPro" id="IPR013783">
    <property type="entry name" value="Ig-like_fold"/>
</dbReference>
<evidence type="ECO:0000313" key="5">
    <source>
        <dbReference type="Proteomes" id="UP001408594"/>
    </source>
</evidence>
<accession>A0ABP9WNL7</accession>
<protein>
    <recommendedName>
        <fullName evidence="3">DUF11 domain-containing protein</fullName>
    </recommendedName>
</protein>
<keyword evidence="5" id="KW-1185">Reference proteome</keyword>
<dbReference type="SUPFAM" id="SSF117074">
    <property type="entry name" value="Hypothetical protein PA1324"/>
    <property type="match status" value="1"/>
</dbReference>
<dbReference type="Proteomes" id="UP001408594">
    <property type="component" value="Unassembled WGS sequence"/>
</dbReference>
<organism evidence="4 5">
    <name type="scientific">Microbulbifer aestuariivivens</name>
    <dbReference type="NCBI Taxonomy" id="1908308"/>
    <lineage>
        <taxon>Bacteria</taxon>
        <taxon>Pseudomonadati</taxon>
        <taxon>Pseudomonadota</taxon>
        <taxon>Gammaproteobacteria</taxon>
        <taxon>Cellvibrionales</taxon>
        <taxon>Microbulbiferaceae</taxon>
        <taxon>Microbulbifer</taxon>
    </lineage>
</organism>
<reference evidence="4 5" key="1">
    <citation type="submission" date="2024-02" db="EMBL/GenBank/DDBJ databases">
        <title>Microbulbifer aestuariivivens NBRC 112533.</title>
        <authorList>
            <person name="Ichikawa N."/>
            <person name="Katano-Makiyama Y."/>
            <person name="Hidaka K."/>
        </authorList>
    </citation>
    <scope>NUCLEOTIDE SEQUENCE [LARGE SCALE GENOMIC DNA]</scope>
    <source>
        <strain evidence="4 5">NBRC 112533</strain>
    </source>
</reference>
<dbReference type="InterPro" id="IPR001434">
    <property type="entry name" value="OmcB-like_DUF11"/>
</dbReference>
<comment type="caution">
    <text evidence="4">The sequence shown here is derived from an EMBL/GenBank/DDBJ whole genome shotgun (WGS) entry which is preliminary data.</text>
</comment>
<gene>
    <name evidence="4" type="ORF">Maes01_01272</name>
</gene>
<dbReference type="PANTHER" id="PTHR34819:SF3">
    <property type="entry name" value="CELL SURFACE PROTEIN"/>
    <property type="match status" value="1"/>
</dbReference>
<keyword evidence="2" id="KW-0732">Signal</keyword>
<feature type="compositionally biased region" description="Polar residues" evidence="1">
    <location>
        <begin position="3286"/>
        <end position="3299"/>
    </location>
</feature>
<evidence type="ECO:0000259" key="3">
    <source>
        <dbReference type="Pfam" id="PF01345"/>
    </source>
</evidence>